<keyword evidence="4" id="KW-1185">Reference proteome</keyword>
<name>A0A699YQ18_HAELA</name>
<comment type="caution">
    <text evidence="3">The sequence shown here is derived from an EMBL/GenBank/DDBJ whole genome shotgun (WGS) entry which is preliminary data.</text>
</comment>
<dbReference type="Gene3D" id="3.20.20.100">
    <property type="entry name" value="NADP-dependent oxidoreductase domain"/>
    <property type="match status" value="1"/>
</dbReference>
<dbReference type="InterPro" id="IPR020471">
    <property type="entry name" value="AKR"/>
</dbReference>
<dbReference type="EMBL" id="BLLF01000150">
    <property type="protein sequence ID" value="GFH08269.1"/>
    <property type="molecule type" value="Genomic_DNA"/>
</dbReference>
<sequence>MVWGGYSAILQPRRPRDTTAANGTPQTQTWKQRPGGPLRVFGHNDLGRTEEYIGRWMEARGVRSKVILATKVSSFPGLNMDRSMVSANRTDPPTPNAAQPELDAASIRQALEGSLRRLRTTYIDLYQLHWPNRYAPLWGARQYDLAAAQSWPKVADMEEQVATIGELLKEGKIRYWGLSNE</sequence>
<dbReference type="SUPFAM" id="SSF51430">
    <property type="entry name" value="NAD(P)-linked oxidoreductase"/>
    <property type="match status" value="1"/>
</dbReference>
<dbReference type="InterPro" id="IPR050523">
    <property type="entry name" value="AKR_Detox_Biosynth"/>
</dbReference>
<dbReference type="PANTHER" id="PTHR43364:SF17">
    <property type="entry name" value="ALDO KETO REDUCTASE"/>
    <property type="match status" value="1"/>
</dbReference>
<gene>
    <name evidence="3" type="ORF">HaLaN_03204</name>
</gene>
<dbReference type="InterPro" id="IPR023210">
    <property type="entry name" value="NADP_OxRdtase_dom"/>
</dbReference>
<protein>
    <submittedName>
        <fullName evidence="3">Aldo keto reductase</fullName>
    </submittedName>
</protein>
<evidence type="ECO:0000256" key="1">
    <source>
        <dbReference type="SAM" id="MobiDB-lite"/>
    </source>
</evidence>
<dbReference type="Pfam" id="PF00248">
    <property type="entry name" value="Aldo_ket_red"/>
    <property type="match status" value="1"/>
</dbReference>
<feature type="non-terminal residue" evidence="3">
    <location>
        <position position="1"/>
    </location>
</feature>
<dbReference type="PRINTS" id="PR00069">
    <property type="entry name" value="ALDKETRDTASE"/>
</dbReference>
<evidence type="ECO:0000259" key="2">
    <source>
        <dbReference type="Pfam" id="PF00248"/>
    </source>
</evidence>
<evidence type="ECO:0000313" key="3">
    <source>
        <dbReference type="EMBL" id="GFH08269.1"/>
    </source>
</evidence>
<feature type="compositionally biased region" description="Polar residues" evidence="1">
    <location>
        <begin position="19"/>
        <end position="31"/>
    </location>
</feature>
<dbReference type="GO" id="GO:0016491">
    <property type="term" value="F:oxidoreductase activity"/>
    <property type="evidence" value="ECO:0007669"/>
    <property type="project" value="InterPro"/>
</dbReference>
<proteinExistence type="predicted"/>
<feature type="region of interest" description="Disordered" evidence="1">
    <location>
        <begin position="11"/>
        <end position="39"/>
    </location>
</feature>
<dbReference type="PANTHER" id="PTHR43364">
    <property type="entry name" value="NADH-SPECIFIC METHYLGLYOXAL REDUCTASE-RELATED"/>
    <property type="match status" value="1"/>
</dbReference>
<feature type="non-terminal residue" evidence="3">
    <location>
        <position position="181"/>
    </location>
</feature>
<dbReference type="Proteomes" id="UP000485058">
    <property type="component" value="Unassembled WGS sequence"/>
</dbReference>
<dbReference type="AlphaFoldDB" id="A0A699YQ18"/>
<reference evidence="3 4" key="1">
    <citation type="submission" date="2020-02" db="EMBL/GenBank/DDBJ databases">
        <title>Draft genome sequence of Haematococcus lacustris strain NIES-144.</title>
        <authorList>
            <person name="Morimoto D."/>
            <person name="Nakagawa S."/>
            <person name="Yoshida T."/>
            <person name="Sawayama S."/>
        </authorList>
    </citation>
    <scope>NUCLEOTIDE SEQUENCE [LARGE SCALE GENOMIC DNA]</scope>
    <source>
        <strain evidence="3 4">NIES-144</strain>
    </source>
</reference>
<feature type="domain" description="NADP-dependent oxidoreductase" evidence="2">
    <location>
        <begin position="47"/>
        <end position="180"/>
    </location>
</feature>
<dbReference type="InterPro" id="IPR036812">
    <property type="entry name" value="NAD(P)_OxRdtase_dom_sf"/>
</dbReference>
<accession>A0A699YQ18</accession>
<evidence type="ECO:0000313" key="4">
    <source>
        <dbReference type="Proteomes" id="UP000485058"/>
    </source>
</evidence>
<organism evidence="3 4">
    <name type="scientific">Haematococcus lacustris</name>
    <name type="common">Green alga</name>
    <name type="synonym">Haematococcus pluvialis</name>
    <dbReference type="NCBI Taxonomy" id="44745"/>
    <lineage>
        <taxon>Eukaryota</taxon>
        <taxon>Viridiplantae</taxon>
        <taxon>Chlorophyta</taxon>
        <taxon>core chlorophytes</taxon>
        <taxon>Chlorophyceae</taxon>
        <taxon>CS clade</taxon>
        <taxon>Chlamydomonadales</taxon>
        <taxon>Haematococcaceae</taxon>
        <taxon>Haematococcus</taxon>
    </lineage>
</organism>